<evidence type="ECO:0000256" key="6">
    <source>
        <dbReference type="ARBA" id="ARBA00022847"/>
    </source>
</evidence>
<comment type="similarity">
    <text evidence="2 9">Belongs to the alanine or glycine:cation symporter (AGCS) (TC 2.A.25) family.</text>
</comment>
<dbReference type="GO" id="GO:0005283">
    <property type="term" value="F:amino acid:sodium symporter activity"/>
    <property type="evidence" value="ECO:0007669"/>
    <property type="project" value="InterPro"/>
</dbReference>
<evidence type="ECO:0000313" key="11">
    <source>
        <dbReference type="Proteomes" id="UP000027980"/>
    </source>
</evidence>
<evidence type="ECO:0000256" key="8">
    <source>
        <dbReference type="ARBA" id="ARBA00023136"/>
    </source>
</evidence>
<evidence type="ECO:0000256" key="4">
    <source>
        <dbReference type="ARBA" id="ARBA00022475"/>
    </source>
</evidence>
<evidence type="ECO:0000256" key="2">
    <source>
        <dbReference type="ARBA" id="ARBA00009261"/>
    </source>
</evidence>
<evidence type="ECO:0000256" key="5">
    <source>
        <dbReference type="ARBA" id="ARBA00022692"/>
    </source>
</evidence>
<dbReference type="PRINTS" id="PR00175">
    <property type="entry name" value="NAALASMPORT"/>
</dbReference>
<dbReference type="KEGG" id="tap:GZ22_02240"/>
<feature type="transmembrane region" description="Helical" evidence="9">
    <location>
        <begin position="398"/>
        <end position="422"/>
    </location>
</feature>
<proteinExistence type="inferred from homology"/>
<sequence length="490" mass="52508">MLLGFEALLTEISGYLWSVPMLIFIAVVAGVYTIASGFLQVRYVKDMVVHTFTGKSSESGVSPFQSLVIALSGRVGTGNIAGVATAIAAGGPGAVFWMWFIAFFGSAAAFAESTLAQIYKKKVDGEYRGGPAYYAEKGLGWKWYGYIFAVVAAVSTCLLTPGVQANAIADSMNNAFGIGPVITGIALVVITGYVIFGGVRRIAFLASYVVPIMALFYLIVAAIVIFANIEQVPSTFALIFSSAFGVDSAFGGMIGAAISWGVKRGLYSNEAGQGTGAQAAAAAEVSHPVKQGLVQSFSVYIDTLLICTATALMILMTGNYSVTDPDGGYIVDYTNGMEAGAGYTQAAVDGVLGGFGSPFVAISLFLFAFTTLVAYFYIAETNLFYIVRGKSRKVFSNILKVLFLAAIFFGTVRSATFTWTLADIGLGLMVWVNLIAVILLYKPTMIALKDYKAQRKQGLDPIFRPSKVNIENADYWVEREEEDEKRRKTM</sequence>
<dbReference type="GO" id="GO:0005886">
    <property type="term" value="C:plasma membrane"/>
    <property type="evidence" value="ECO:0007669"/>
    <property type="project" value="UniProtKB-SubCell"/>
</dbReference>
<dbReference type="PANTHER" id="PTHR30330:SF7">
    <property type="entry name" value="SODIUM_PROTON-DEPENDENT ALANINE CARRIER PROTEIN YRBD-RELATED"/>
    <property type="match status" value="1"/>
</dbReference>
<dbReference type="NCBIfam" id="TIGR00835">
    <property type="entry name" value="agcS"/>
    <property type="match status" value="1"/>
</dbReference>
<keyword evidence="3 9" id="KW-0813">Transport</keyword>
<feature type="transmembrane region" description="Helical" evidence="9">
    <location>
        <begin position="67"/>
        <end position="90"/>
    </location>
</feature>
<name>A0A075LI65_9BACI</name>
<dbReference type="Gene3D" id="1.20.1740.10">
    <property type="entry name" value="Amino acid/polyamine transporter I"/>
    <property type="match status" value="1"/>
</dbReference>
<gene>
    <name evidence="10" type="ORF">GZ22_02240</name>
</gene>
<dbReference type="PANTHER" id="PTHR30330">
    <property type="entry name" value="AGSS FAMILY TRANSPORTER, SODIUM-ALANINE"/>
    <property type="match status" value="1"/>
</dbReference>
<protein>
    <submittedName>
        <fullName evidence="10">Sodium:alanine symporter</fullName>
    </submittedName>
</protein>
<keyword evidence="7 9" id="KW-1133">Transmembrane helix</keyword>
<dbReference type="HOGENOM" id="CLU_024867_0_0_9"/>
<evidence type="ECO:0000313" key="10">
    <source>
        <dbReference type="EMBL" id="AIF65582.1"/>
    </source>
</evidence>
<dbReference type="InterPro" id="IPR001463">
    <property type="entry name" value="Na/Ala_symport"/>
</dbReference>
<evidence type="ECO:0000256" key="9">
    <source>
        <dbReference type="RuleBase" id="RU363064"/>
    </source>
</evidence>
<feature type="transmembrane region" description="Helical" evidence="9">
    <location>
        <begin position="359"/>
        <end position="378"/>
    </location>
</feature>
<dbReference type="FunFam" id="1.20.1740.10:FF:000004">
    <property type="entry name" value="Sodium:alanine symporter family protein"/>
    <property type="match status" value="1"/>
</dbReference>
<feature type="transmembrane region" description="Helical" evidence="9">
    <location>
        <begin position="235"/>
        <end position="258"/>
    </location>
</feature>
<evidence type="ECO:0000256" key="1">
    <source>
        <dbReference type="ARBA" id="ARBA00004651"/>
    </source>
</evidence>
<comment type="subcellular location">
    <subcellularLocation>
        <location evidence="1 9">Cell membrane</location>
        <topology evidence="1 9">Multi-pass membrane protein</topology>
    </subcellularLocation>
</comment>
<feature type="transmembrane region" description="Helical" evidence="9">
    <location>
        <begin position="428"/>
        <end position="448"/>
    </location>
</feature>
<keyword evidence="4 9" id="KW-1003">Cell membrane</keyword>
<feature type="transmembrane region" description="Helical" evidence="9">
    <location>
        <begin position="208"/>
        <end position="229"/>
    </location>
</feature>
<reference evidence="10 11" key="1">
    <citation type="submission" date="2014-07" db="EMBL/GenBank/DDBJ databases">
        <title>Complete genome sequence of a moderately halophilic bacterium Terribacillus aidingensis MP602, isolated from Cryptomeria fortunei in Tianmu mountain in China.</title>
        <authorList>
            <person name="Wang Y."/>
            <person name="Lu P."/>
            <person name="Zhang L."/>
        </authorList>
    </citation>
    <scope>NUCLEOTIDE SEQUENCE [LARGE SCALE GENOMIC DNA]</scope>
    <source>
        <strain evidence="10 11">MP602</strain>
    </source>
</reference>
<feature type="transmembrane region" description="Helical" evidence="9">
    <location>
        <begin position="175"/>
        <end position="196"/>
    </location>
</feature>
<keyword evidence="6 9" id="KW-0769">Symport</keyword>
<dbReference type="AlphaFoldDB" id="A0A075LI65"/>
<keyword evidence="8 9" id="KW-0472">Membrane</keyword>
<organism evidence="10 11">
    <name type="scientific">Terribacillus saccharophilus</name>
    <dbReference type="NCBI Taxonomy" id="361277"/>
    <lineage>
        <taxon>Bacteria</taxon>
        <taxon>Bacillati</taxon>
        <taxon>Bacillota</taxon>
        <taxon>Bacilli</taxon>
        <taxon>Bacillales</taxon>
        <taxon>Bacillaceae</taxon>
        <taxon>Terribacillus</taxon>
    </lineage>
</organism>
<accession>A0A075LI65</accession>
<feature type="transmembrane region" description="Helical" evidence="9">
    <location>
        <begin position="96"/>
        <end position="119"/>
    </location>
</feature>
<dbReference type="EMBL" id="CP008876">
    <property type="protein sequence ID" value="AIF65582.1"/>
    <property type="molecule type" value="Genomic_DNA"/>
</dbReference>
<dbReference type="Pfam" id="PF01235">
    <property type="entry name" value="Na_Ala_symp"/>
    <property type="match status" value="1"/>
</dbReference>
<evidence type="ECO:0000256" key="3">
    <source>
        <dbReference type="ARBA" id="ARBA00022448"/>
    </source>
</evidence>
<evidence type="ECO:0000256" key="7">
    <source>
        <dbReference type="ARBA" id="ARBA00022989"/>
    </source>
</evidence>
<keyword evidence="5 9" id="KW-0812">Transmembrane</keyword>
<dbReference type="Proteomes" id="UP000027980">
    <property type="component" value="Chromosome"/>
</dbReference>
<feature type="transmembrane region" description="Helical" evidence="9">
    <location>
        <begin position="297"/>
        <end position="316"/>
    </location>
</feature>
<feature type="transmembrane region" description="Helical" evidence="9">
    <location>
        <begin position="12"/>
        <end position="35"/>
    </location>
</feature>
<feature type="transmembrane region" description="Helical" evidence="9">
    <location>
        <begin position="143"/>
        <end position="163"/>
    </location>
</feature>